<dbReference type="Pfam" id="PF00078">
    <property type="entry name" value="RVT_1"/>
    <property type="match status" value="1"/>
</dbReference>
<sequence>MPSGKEPLDESFDNDKGSLDRDTGIQGNSQSVYEANDRESLSVPRKIDRQVDALVASKLGPYKVYVLCPQVKGGLGVALIDTGSQVSLVREDALVKLKRDESHMEIQGITGNKLKVKGRVPLKFENTLEPISFNFFVVDNLPRQLDIILGQDWLSENGYMLSKPVTIPPHSETVVEFPTNKKGTRYVEHQILQPGVMCAPSLVNCEQTFPCLLVNTTSEMLIVSKIPKLVKPPANVSEMRNHNLFTAKRKQLLNEKLRLNHITEGAEEIRSICKEYVDIFKLPGDKLTSTTAAMHSIPTPSIPRGRAITLKNYRLAEAHQQDIKAQIDQMLADGIITPSKSEWNSPLLVIPKKVRCLRAKKFRISIDFRRLNELTIGDRYPLPNIQDILDKIGRARYFSALDCASGYLQVPIHPDDQCKTAFSTPDGHFEYKRMPFGLKSAPATFQRMMNAVLRKSIGNRCLVYINDILIMGETLSEHHTKLREVFEKLREYNIKIEPDKCEFLKAELNYLGHVVTAEGVKPDPSKVNAVSEFPTPQNLKDIKSFLGLAGYYRKFIEEFSAIARPLTDLLKKDNEWQWGKAEQVSFDLLK</sequence>
<comment type="caution">
    <text evidence="7">The sequence shown here is derived from an EMBL/GenBank/DDBJ whole genome shotgun (WGS) entry which is preliminary data.</text>
</comment>
<dbReference type="Gene3D" id="3.10.10.10">
    <property type="entry name" value="HIV Type 1 Reverse Transcriptase, subunit A, domain 1"/>
    <property type="match status" value="1"/>
</dbReference>
<keyword evidence="1" id="KW-0808">Transferase</keyword>
<name>A0ABQ8RVH3_PERAM</name>
<organism evidence="7 8">
    <name type="scientific">Periplaneta americana</name>
    <name type="common">American cockroach</name>
    <name type="synonym">Blatta americana</name>
    <dbReference type="NCBI Taxonomy" id="6978"/>
    <lineage>
        <taxon>Eukaryota</taxon>
        <taxon>Metazoa</taxon>
        <taxon>Ecdysozoa</taxon>
        <taxon>Arthropoda</taxon>
        <taxon>Hexapoda</taxon>
        <taxon>Insecta</taxon>
        <taxon>Pterygota</taxon>
        <taxon>Neoptera</taxon>
        <taxon>Polyneoptera</taxon>
        <taxon>Dictyoptera</taxon>
        <taxon>Blattodea</taxon>
        <taxon>Blattoidea</taxon>
        <taxon>Blattidae</taxon>
        <taxon>Blattinae</taxon>
        <taxon>Periplaneta</taxon>
    </lineage>
</organism>
<dbReference type="Gene3D" id="2.40.70.10">
    <property type="entry name" value="Acid Proteases"/>
    <property type="match status" value="1"/>
</dbReference>
<evidence type="ECO:0000313" key="8">
    <source>
        <dbReference type="Proteomes" id="UP001148838"/>
    </source>
</evidence>
<reference evidence="7 8" key="1">
    <citation type="journal article" date="2022" name="Allergy">
        <title>Genome assembly and annotation of Periplaneta americana reveal a comprehensive cockroach allergen profile.</title>
        <authorList>
            <person name="Wang L."/>
            <person name="Xiong Q."/>
            <person name="Saelim N."/>
            <person name="Wang L."/>
            <person name="Nong W."/>
            <person name="Wan A.T."/>
            <person name="Shi M."/>
            <person name="Liu X."/>
            <person name="Cao Q."/>
            <person name="Hui J.H.L."/>
            <person name="Sookrung N."/>
            <person name="Leung T.F."/>
            <person name="Tungtrongchitr A."/>
            <person name="Tsui S.K.W."/>
        </authorList>
    </citation>
    <scope>NUCLEOTIDE SEQUENCE [LARGE SCALE GENOMIC DNA]</scope>
    <source>
        <strain evidence="7">PWHHKU_190912</strain>
    </source>
</reference>
<feature type="compositionally biased region" description="Basic and acidic residues" evidence="5">
    <location>
        <begin position="13"/>
        <end position="23"/>
    </location>
</feature>
<evidence type="ECO:0000256" key="5">
    <source>
        <dbReference type="SAM" id="MobiDB-lite"/>
    </source>
</evidence>
<dbReference type="PROSITE" id="PS50878">
    <property type="entry name" value="RT_POL"/>
    <property type="match status" value="1"/>
</dbReference>
<accession>A0ABQ8RVH3</accession>
<keyword evidence="2" id="KW-0548">Nucleotidyltransferase</keyword>
<dbReference type="SUPFAM" id="SSF56672">
    <property type="entry name" value="DNA/RNA polymerases"/>
    <property type="match status" value="1"/>
</dbReference>
<dbReference type="PANTHER" id="PTHR37984:SF5">
    <property type="entry name" value="PROTEIN NYNRIN-LIKE"/>
    <property type="match status" value="1"/>
</dbReference>
<keyword evidence="4" id="KW-0378">Hydrolase</keyword>
<dbReference type="InterPro" id="IPR043502">
    <property type="entry name" value="DNA/RNA_pol_sf"/>
</dbReference>
<dbReference type="InterPro" id="IPR000477">
    <property type="entry name" value="RT_dom"/>
</dbReference>
<evidence type="ECO:0000256" key="3">
    <source>
        <dbReference type="ARBA" id="ARBA00022722"/>
    </source>
</evidence>
<proteinExistence type="predicted"/>
<protein>
    <recommendedName>
        <fullName evidence="6">Reverse transcriptase domain-containing protein</fullName>
    </recommendedName>
</protein>
<keyword evidence="8" id="KW-1185">Reference proteome</keyword>
<dbReference type="Proteomes" id="UP001148838">
    <property type="component" value="Unassembled WGS sequence"/>
</dbReference>
<keyword evidence="3" id="KW-0540">Nuclease</keyword>
<dbReference type="CDD" id="cd01647">
    <property type="entry name" value="RT_LTR"/>
    <property type="match status" value="1"/>
</dbReference>
<evidence type="ECO:0000256" key="4">
    <source>
        <dbReference type="ARBA" id="ARBA00022759"/>
    </source>
</evidence>
<dbReference type="InterPro" id="IPR043128">
    <property type="entry name" value="Rev_trsase/Diguanyl_cyclase"/>
</dbReference>
<gene>
    <name evidence="7" type="ORF">ANN_27808</name>
</gene>
<feature type="domain" description="Reverse transcriptase" evidence="6">
    <location>
        <begin position="331"/>
        <end position="515"/>
    </location>
</feature>
<dbReference type="PANTHER" id="PTHR37984">
    <property type="entry name" value="PROTEIN CBG26694"/>
    <property type="match status" value="1"/>
</dbReference>
<evidence type="ECO:0000256" key="1">
    <source>
        <dbReference type="ARBA" id="ARBA00022679"/>
    </source>
</evidence>
<keyword evidence="4" id="KW-0255">Endonuclease</keyword>
<dbReference type="EMBL" id="JAJSOF020000042">
    <property type="protein sequence ID" value="KAJ4425612.1"/>
    <property type="molecule type" value="Genomic_DNA"/>
</dbReference>
<dbReference type="InterPro" id="IPR021109">
    <property type="entry name" value="Peptidase_aspartic_dom_sf"/>
</dbReference>
<dbReference type="Gene3D" id="3.30.70.270">
    <property type="match status" value="2"/>
</dbReference>
<evidence type="ECO:0000313" key="7">
    <source>
        <dbReference type="EMBL" id="KAJ4425612.1"/>
    </source>
</evidence>
<dbReference type="InterPro" id="IPR050951">
    <property type="entry name" value="Retrovirus_Pol_polyprotein"/>
</dbReference>
<dbReference type="CDD" id="cd00303">
    <property type="entry name" value="retropepsin_like"/>
    <property type="match status" value="1"/>
</dbReference>
<dbReference type="SUPFAM" id="SSF50630">
    <property type="entry name" value="Acid proteases"/>
    <property type="match status" value="1"/>
</dbReference>
<evidence type="ECO:0000256" key="2">
    <source>
        <dbReference type="ARBA" id="ARBA00022695"/>
    </source>
</evidence>
<feature type="region of interest" description="Disordered" evidence="5">
    <location>
        <begin position="1"/>
        <end position="39"/>
    </location>
</feature>
<evidence type="ECO:0000259" key="6">
    <source>
        <dbReference type="PROSITE" id="PS50878"/>
    </source>
</evidence>